<sequence length="271" mass="28638">MADTTSPPEFQTISVTCDGRRATLTLNRPNRLNALSNELMAEVADAAAWFDHQPDLRVVVVRGEGRAFSAGFDLTVFGDAGPSPAGGRVPADTGRLMADALERTSPVLIAAMHGHVVGGGLVVGAACDLRIATDDVSFSIPEVDLGIPLAWGGIPRLVREIGPALTKELVMTCRPFGAEEALAAGFLNRIVPATELDAAVDELAEAVASRPRGAVLATKRHVNAVTDQMVGTGRSWSDADGLTSALRDPEGQASREAYMERMQAKKRAKKK</sequence>
<organism evidence="2">
    <name type="scientific">marine metagenome</name>
    <dbReference type="NCBI Taxonomy" id="408172"/>
    <lineage>
        <taxon>unclassified sequences</taxon>
        <taxon>metagenomes</taxon>
        <taxon>ecological metagenomes</taxon>
    </lineage>
</organism>
<dbReference type="CDD" id="cd06558">
    <property type="entry name" value="crotonase-like"/>
    <property type="match status" value="1"/>
</dbReference>
<feature type="region of interest" description="Disordered" evidence="1">
    <location>
        <begin position="233"/>
        <end position="271"/>
    </location>
</feature>
<evidence type="ECO:0000313" key="2">
    <source>
        <dbReference type="EMBL" id="SVA94089.1"/>
    </source>
</evidence>
<dbReference type="GO" id="GO:0003824">
    <property type="term" value="F:catalytic activity"/>
    <property type="evidence" value="ECO:0007669"/>
    <property type="project" value="UniProtKB-ARBA"/>
</dbReference>
<gene>
    <name evidence="2" type="ORF">METZ01_LOCUS146943</name>
</gene>
<dbReference type="GO" id="GO:0006635">
    <property type="term" value="P:fatty acid beta-oxidation"/>
    <property type="evidence" value="ECO:0007669"/>
    <property type="project" value="TreeGrafter"/>
</dbReference>
<dbReference type="InterPro" id="IPR029045">
    <property type="entry name" value="ClpP/crotonase-like_dom_sf"/>
</dbReference>
<proteinExistence type="predicted"/>
<dbReference type="PANTHER" id="PTHR11941:SF54">
    <property type="entry name" value="ENOYL-COA HYDRATASE, MITOCHONDRIAL"/>
    <property type="match status" value="1"/>
</dbReference>
<accession>A0A381ZY67</accession>
<dbReference type="InterPro" id="IPR001753">
    <property type="entry name" value="Enoyl-CoA_hydra/iso"/>
</dbReference>
<dbReference type="SUPFAM" id="SSF52096">
    <property type="entry name" value="ClpP/crotonase"/>
    <property type="match status" value="1"/>
</dbReference>
<protein>
    <recommendedName>
        <fullName evidence="3">Enoyl-CoA hydratase</fullName>
    </recommendedName>
</protein>
<evidence type="ECO:0008006" key="3">
    <source>
        <dbReference type="Google" id="ProtNLM"/>
    </source>
</evidence>
<name>A0A381ZY67_9ZZZZ</name>
<dbReference type="EMBL" id="UINC01023102">
    <property type="protein sequence ID" value="SVA94089.1"/>
    <property type="molecule type" value="Genomic_DNA"/>
</dbReference>
<reference evidence="2" key="1">
    <citation type="submission" date="2018-05" db="EMBL/GenBank/DDBJ databases">
        <authorList>
            <person name="Lanie J.A."/>
            <person name="Ng W.-L."/>
            <person name="Kazmierczak K.M."/>
            <person name="Andrzejewski T.M."/>
            <person name="Davidsen T.M."/>
            <person name="Wayne K.J."/>
            <person name="Tettelin H."/>
            <person name="Glass J.I."/>
            <person name="Rusch D."/>
            <person name="Podicherti R."/>
            <person name="Tsui H.-C.T."/>
            <person name="Winkler M.E."/>
        </authorList>
    </citation>
    <scope>NUCLEOTIDE SEQUENCE</scope>
</reference>
<dbReference type="PANTHER" id="PTHR11941">
    <property type="entry name" value="ENOYL-COA HYDRATASE-RELATED"/>
    <property type="match status" value="1"/>
</dbReference>
<dbReference type="AlphaFoldDB" id="A0A381ZY67"/>
<dbReference type="Gene3D" id="3.90.226.10">
    <property type="entry name" value="2-enoyl-CoA Hydratase, Chain A, domain 1"/>
    <property type="match status" value="1"/>
</dbReference>
<evidence type="ECO:0000256" key="1">
    <source>
        <dbReference type="SAM" id="MobiDB-lite"/>
    </source>
</evidence>
<dbReference type="Pfam" id="PF00378">
    <property type="entry name" value="ECH_1"/>
    <property type="match status" value="1"/>
</dbReference>